<protein>
    <submittedName>
        <fullName evidence="2">Uncharacterized protein</fullName>
    </submittedName>
</protein>
<dbReference type="RefSeq" id="WP_183807478.1">
    <property type="nucleotide sequence ID" value="NZ_JACIEE010000010.1"/>
</dbReference>
<dbReference type="EMBL" id="JACIEE010000010">
    <property type="protein sequence ID" value="MBB3979229.1"/>
    <property type="molecule type" value="Genomic_DNA"/>
</dbReference>
<accession>A0A7W6DHP6</accession>
<dbReference type="AlphaFoldDB" id="A0A7W6DHP6"/>
<keyword evidence="1" id="KW-0472">Membrane</keyword>
<sequence>MPAVHRRPVARAIAIAAAEESRRRMIAIAANCAAASLLLAGIALSLASLY</sequence>
<organism evidence="2 3">
    <name type="scientific">Mycoplana azooxidifex</name>
    <dbReference type="NCBI Taxonomy" id="1636188"/>
    <lineage>
        <taxon>Bacteria</taxon>
        <taxon>Pseudomonadati</taxon>
        <taxon>Pseudomonadota</taxon>
        <taxon>Alphaproteobacteria</taxon>
        <taxon>Hyphomicrobiales</taxon>
        <taxon>Rhizobiaceae</taxon>
        <taxon>Mycoplana</taxon>
    </lineage>
</organism>
<evidence type="ECO:0000313" key="3">
    <source>
        <dbReference type="Proteomes" id="UP000574761"/>
    </source>
</evidence>
<keyword evidence="1" id="KW-1133">Transmembrane helix</keyword>
<evidence type="ECO:0000256" key="1">
    <source>
        <dbReference type="SAM" id="Phobius"/>
    </source>
</evidence>
<name>A0A7W6DHP6_9HYPH</name>
<gene>
    <name evidence="2" type="ORF">GGQ64_004469</name>
</gene>
<keyword evidence="3" id="KW-1185">Reference proteome</keyword>
<dbReference type="Proteomes" id="UP000574761">
    <property type="component" value="Unassembled WGS sequence"/>
</dbReference>
<reference evidence="2 3" key="1">
    <citation type="submission" date="2020-08" db="EMBL/GenBank/DDBJ databases">
        <title>Genomic Encyclopedia of Type Strains, Phase IV (KMG-IV): sequencing the most valuable type-strain genomes for metagenomic binning, comparative biology and taxonomic classification.</title>
        <authorList>
            <person name="Goeker M."/>
        </authorList>
    </citation>
    <scope>NUCLEOTIDE SEQUENCE [LARGE SCALE GENOMIC DNA]</scope>
    <source>
        <strain evidence="2 3">DSM 100211</strain>
    </source>
</reference>
<evidence type="ECO:0000313" key="2">
    <source>
        <dbReference type="EMBL" id="MBB3979229.1"/>
    </source>
</evidence>
<comment type="caution">
    <text evidence="2">The sequence shown here is derived from an EMBL/GenBank/DDBJ whole genome shotgun (WGS) entry which is preliminary data.</text>
</comment>
<keyword evidence="1" id="KW-0812">Transmembrane</keyword>
<feature type="transmembrane region" description="Helical" evidence="1">
    <location>
        <begin position="25"/>
        <end position="47"/>
    </location>
</feature>
<proteinExistence type="predicted"/>